<accession>A0A8T1WHJ8</accession>
<feature type="signal peptide" evidence="5">
    <location>
        <begin position="1"/>
        <end position="23"/>
    </location>
</feature>
<dbReference type="AlphaFoldDB" id="A0A8T1WHJ8"/>
<dbReference type="Pfam" id="PF16810">
    <property type="entry name" value="RXLR"/>
    <property type="match status" value="1"/>
</dbReference>
<evidence type="ECO:0000256" key="2">
    <source>
        <dbReference type="ARBA" id="ARBA00010400"/>
    </source>
</evidence>
<evidence type="ECO:0000256" key="4">
    <source>
        <dbReference type="ARBA" id="ARBA00022729"/>
    </source>
</evidence>
<comment type="caution">
    <text evidence="6">The sequence shown here is derived from an EMBL/GenBank/DDBJ whole genome shotgun (WGS) entry which is preliminary data.</text>
</comment>
<comment type="subcellular location">
    <subcellularLocation>
        <location evidence="1 5">Secreted</location>
    </subcellularLocation>
</comment>
<organism evidence="6 7">
    <name type="scientific">Phytophthora boehmeriae</name>
    <dbReference type="NCBI Taxonomy" id="109152"/>
    <lineage>
        <taxon>Eukaryota</taxon>
        <taxon>Sar</taxon>
        <taxon>Stramenopiles</taxon>
        <taxon>Oomycota</taxon>
        <taxon>Peronosporomycetes</taxon>
        <taxon>Peronosporales</taxon>
        <taxon>Peronosporaceae</taxon>
        <taxon>Phytophthora</taxon>
    </lineage>
</organism>
<keyword evidence="4 5" id="KW-0732">Signal</keyword>
<keyword evidence="3 5" id="KW-0964">Secreted</keyword>
<evidence type="ECO:0000256" key="1">
    <source>
        <dbReference type="ARBA" id="ARBA00004613"/>
    </source>
</evidence>
<evidence type="ECO:0000256" key="5">
    <source>
        <dbReference type="RuleBase" id="RU367124"/>
    </source>
</evidence>
<dbReference type="Proteomes" id="UP000693981">
    <property type="component" value="Unassembled WGS sequence"/>
</dbReference>
<name>A0A8T1WHJ8_9STRA</name>
<feature type="chain" id="PRO_5035965715" description="RxLR effector protein" evidence="5">
    <location>
        <begin position="24"/>
        <end position="174"/>
    </location>
</feature>
<protein>
    <recommendedName>
        <fullName evidence="5">RxLR effector protein</fullName>
    </recommendedName>
</protein>
<dbReference type="InterPro" id="IPR031825">
    <property type="entry name" value="RXLR"/>
</dbReference>
<dbReference type="GO" id="GO:0005576">
    <property type="term" value="C:extracellular region"/>
    <property type="evidence" value="ECO:0007669"/>
    <property type="project" value="UniProtKB-SubCell"/>
</dbReference>
<keyword evidence="7" id="KW-1185">Reference proteome</keyword>
<evidence type="ECO:0000313" key="7">
    <source>
        <dbReference type="Proteomes" id="UP000693981"/>
    </source>
</evidence>
<evidence type="ECO:0000313" key="6">
    <source>
        <dbReference type="EMBL" id="KAG7392886.1"/>
    </source>
</evidence>
<evidence type="ECO:0000256" key="3">
    <source>
        <dbReference type="ARBA" id="ARBA00022525"/>
    </source>
</evidence>
<sequence>MRLANFTIAAAAAIIASCEAVSAVTDSTQTKLSTMVSTDTVKANEANHIGKRHLRTIEEVDDDDDDNDDLDSDDEERMFKASSFKLLAPEADVVAAAAARAPNLLNRAQKDVQVALGNIPGGVKRVVGWIDEGKTAKAVKNDMIARKVPKDSDEWRSMLQYLAVELLGKFPATK</sequence>
<proteinExistence type="inferred from homology"/>
<gene>
    <name evidence="6" type="ORF">PHYBOEH_006273</name>
</gene>
<dbReference type="PROSITE" id="PS51257">
    <property type="entry name" value="PROKAR_LIPOPROTEIN"/>
    <property type="match status" value="1"/>
</dbReference>
<reference evidence="6" key="1">
    <citation type="submission" date="2021-02" db="EMBL/GenBank/DDBJ databases">
        <authorList>
            <person name="Palmer J.M."/>
        </authorList>
    </citation>
    <scope>NUCLEOTIDE SEQUENCE</scope>
    <source>
        <strain evidence="6">SCRP23</strain>
    </source>
</reference>
<comment type="domain">
    <text evidence="5">The RxLR-dEER motif acts to carry the protein into the host cell cytoplasm through binding to cell surface phosphatidylinositol-3-phosphate.</text>
</comment>
<dbReference type="EMBL" id="JAGDFL010000330">
    <property type="protein sequence ID" value="KAG7392886.1"/>
    <property type="molecule type" value="Genomic_DNA"/>
</dbReference>
<comment type="function">
    <text evidence="5">Effector that suppresses plant defense responses during pathogen infection.</text>
</comment>
<comment type="similarity">
    <text evidence="2 5">Belongs to the RxLR effector family.</text>
</comment>